<organism evidence="1 2">
    <name type="scientific">Mya arenaria</name>
    <name type="common">Soft-shell clam</name>
    <dbReference type="NCBI Taxonomy" id="6604"/>
    <lineage>
        <taxon>Eukaryota</taxon>
        <taxon>Metazoa</taxon>
        <taxon>Spiralia</taxon>
        <taxon>Lophotrochozoa</taxon>
        <taxon>Mollusca</taxon>
        <taxon>Bivalvia</taxon>
        <taxon>Autobranchia</taxon>
        <taxon>Heteroconchia</taxon>
        <taxon>Euheterodonta</taxon>
        <taxon>Imparidentia</taxon>
        <taxon>Neoheterodontei</taxon>
        <taxon>Myida</taxon>
        <taxon>Myoidea</taxon>
        <taxon>Myidae</taxon>
        <taxon>Mya</taxon>
    </lineage>
</organism>
<protein>
    <submittedName>
        <fullName evidence="1">Uncharacterized protein</fullName>
    </submittedName>
</protein>
<accession>A0ABY7EN05</accession>
<dbReference type="Proteomes" id="UP001164746">
    <property type="component" value="Chromosome 8"/>
</dbReference>
<name>A0ABY7EN05_MYAAR</name>
<reference evidence="1" key="1">
    <citation type="submission" date="2022-11" db="EMBL/GenBank/DDBJ databases">
        <title>Centuries of genome instability and evolution in soft-shell clam transmissible cancer (bioRxiv).</title>
        <authorList>
            <person name="Hart S.F.M."/>
            <person name="Yonemitsu M.A."/>
            <person name="Giersch R.M."/>
            <person name="Beal B.F."/>
            <person name="Arriagada G."/>
            <person name="Davis B.W."/>
            <person name="Ostrander E.A."/>
            <person name="Goff S.P."/>
            <person name="Metzger M.J."/>
        </authorList>
    </citation>
    <scope>NUCLEOTIDE SEQUENCE</scope>
    <source>
        <strain evidence="1">MELC-2E11</strain>
        <tissue evidence="1">Siphon/mantle</tissue>
    </source>
</reference>
<proteinExistence type="predicted"/>
<sequence>MSSQIDKGDVIGKISSPCIQFELIACMPRTGLFILLLICEVSNAVPNVFAEPVTSSPFRSLVGEFQNHIRVFR</sequence>
<keyword evidence="2" id="KW-1185">Reference proteome</keyword>
<dbReference type="EMBL" id="CP111019">
    <property type="protein sequence ID" value="WAR11377.1"/>
    <property type="molecule type" value="Genomic_DNA"/>
</dbReference>
<evidence type="ECO:0000313" key="1">
    <source>
        <dbReference type="EMBL" id="WAR11377.1"/>
    </source>
</evidence>
<gene>
    <name evidence="1" type="ORF">MAR_025557</name>
</gene>
<evidence type="ECO:0000313" key="2">
    <source>
        <dbReference type="Proteomes" id="UP001164746"/>
    </source>
</evidence>